<evidence type="ECO:0000313" key="2">
    <source>
        <dbReference type="WBParaSite" id="JU765_v2.g18732.t2"/>
    </source>
</evidence>
<protein>
    <submittedName>
        <fullName evidence="2">G-protein coupled receptors family 1 profile domain-containing protein</fullName>
    </submittedName>
</protein>
<sequence>MGITSFNAFCADSKASGPDERIDGLKNVFFVVIVIVGSVGVAGNILNLFTLRSSLLQTVPFCYIRALALFDLVGLTAILVHCIFKLTGALSLLPIAYYSVYVEDWIINSFLVAGLYCAVLLTLERYLLLRNPHSKRIYISSVSQKICGVLLFSVLLHSPLMFQVTAKRQPDGTLAKGNNKQLLCHEPFWTIYSCEPFWTIYSWYGFFRESLRFACVFVLVFLNIFIARKLQIAKRNRRLLKKHSSALENSDLIGTKAEKNLMKSFTEKRLTALMIAICFIYVIGNVPQTIVMIFQNESTEAKFSFQLF</sequence>
<dbReference type="WBParaSite" id="JU765_v2.g18732.t2">
    <property type="protein sequence ID" value="JU765_v2.g18732.t2"/>
    <property type="gene ID" value="JU765_v2.g18732"/>
</dbReference>
<reference evidence="2" key="1">
    <citation type="submission" date="2022-11" db="UniProtKB">
        <authorList>
            <consortium name="WormBaseParasite"/>
        </authorList>
    </citation>
    <scope>IDENTIFICATION</scope>
</reference>
<accession>A0AC34QS63</accession>
<organism evidence="1 2">
    <name type="scientific">Panagrolaimus sp. JU765</name>
    <dbReference type="NCBI Taxonomy" id="591449"/>
    <lineage>
        <taxon>Eukaryota</taxon>
        <taxon>Metazoa</taxon>
        <taxon>Ecdysozoa</taxon>
        <taxon>Nematoda</taxon>
        <taxon>Chromadorea</taxon>
        <taxon>Rhabditida</taxon>
        <taxon>Tylenchina</taxon>
        <taxon>Panagrolaimomorpha</taxon>
        <taxon>Panagrolaimoidea</taxon>
        <taxon>Panagrolaimidae</taxon>
        <taxon>Panagrolaimus</taxon>
    </lineage>
</organism>
<evidence type="ECO:0000313" key="1">
    <source>
        <dbReference type="Proteomes" id="UP000887576"/>
    </source>
</evidence>
<name>A0AC34QS63_9BILA</name>
<proteinExistence type="predicted"/>
<dbReference type="Proteomes" id="UP000887576">
    <property type="component" value="Unplaced"/>
</dbReference>